<dbReference type="PROSITE" id="PS50175">
    <property type="entry name" value="ASP_PROT_RETROV"/>
    <property type="match status" value="1"/>
</dbReference>
<evidence type="ECO:0000256" key="1">
    <source>
        <dbReference type="ARBA" id="ARBA00022801"/>
    </source>
</evidence>
<dbReference type="Pfam" id="PF00077">
    <property type="entry name" value="RVP"/>
    <property type="match status" value="1"/>
</dbReference>
<organism evidence="3 4">
    <name type="scientific">Nephila pilipes</name>
    <name type="common">Giant wood spider</name>
    <name type="synonym">Nephila maculata</name>
    <dbReference type="NCBI Taxonomy" id="299642"/>
    <lineage>
        <taxon>Eukaryota</taxon>
        <taxon>Metazoa</taxon>
        <taxon>Ecdysozoa</taxon>
        <taxon>Arthropoda</taxon>
        <taxon>Chelicerata</taxon>
        <taxon>Arachnida</taxon>
        <taxon>Araneae</taxon>
        <taxon>Araneomorphae</taxon>
        <taxon>Entelegynae</taxon>
        <taxon>Araneoidea</taxon>
        <taxon>Nephilidae</taxon>
        <taxon>Nephila</taxon>
    </lineage>
</organism>
<name>A0A8X6Q1N1_NEPPI</name>
<gene>
    <name evidence="3" type="primary">RF55_2931</name>
    <name evidence="3" type="ORF">NPIL_437361</name>
</gene>
<proteinExistence type="predicted"/>
<dbReference type="InterPro" id="IPR021109">
    <property type="entry name" value="Peptidase_aspartic_dom_sf"/>
</dbReference>
<evidence type="ECO:0000313" key="3">
    <source>
        <dbReference type="EMBL" id="GFU00836.1"/>
    </source>
</evidence>
<dbReference type="GO" id="GO:0006508">
    <property type="term" value="P:proteolysis"/>
    <property type="evidence" value="ECO:0007669"/>
    <property type="project" value="InterPro"/>
</dbReference>
<dbReference type="InterPro" id="IPR001995">
    <property type="entry name" value="Peptidase_A2_cat"/>
</dbReference>
<keyword evidence="3" id="KW-0808">Transferase</keyword>
<dbReference type="GO" id="GO:0004190">
    <property type="term" value="F:aspartic-type endopeptidase activity"/>
    <property type="evidence" value="ECO:0007669"/>
    <property type="project" value="InterPro"/>
</dbReference>
<dbReference type="Gene3D" id="2.40.70.10">
    <property type="entry name" value="Acid Proteases"/>
    <property type="match status" value="1"/>
</dbReference>
<dbReference type="AlphaFoldDB" id="A0A8X6Q1N1"/>
<accession>A0A8X6Q1N1</accession>
<keyword evidence="4" id="KW-1185">Reference proteome</keyword>
<keyword evidence="1" id="KW-0378">Hydrolase</keyword>
<comment type="caution">
    <text evidence="3">The sequence shown here is derived from an EMBL/GenBank/DDBJ whole genome shotgun (WGS) entry which is preliminary data.</text>
</comment>
<reference evidence="3" key="1">
    <citation type="submission" date="2020-08" db="EMBL/GenBank/DDBJ databases">
        <title>Multicomponent nature underlies the extraordinary mechanical properties of spider dragline silk.</title>
        <authorList>
            <person name="Kono N."/>
            <person name="Nakamura H."/>
            <person name="Mori M."/>
            <person name="Yoshida Y."/>
            <person name="Ohtoshi R."/>
            <person name="Malay A.D."/>
            <person name="Moran D.A.P."/>
            <person name="Tomita M."/>
            <person name="Numata K."/>
            <person name="Arakawa K."/>
        </authorList>
    </citation>
    <scope>NUCLEOTIDE SEQUENCE</scope>
</reference>
<dbReference type="GO" id="GO:0016779">
    <property type="term" value="F:nucleotidyltransferase activity"/>
    <property type="evidence" value="ECO:0007669"/>
    <property type="project" value="UniProtKB-KW"/>
</dbReference>
<evidence type="ECO:0000313" key="4">
    <source>
        <dbReference type="Proteomes" id="UP000887013"/>
    </source>
</evidence>
<sequence length="131" mass="14794">MESQGMELSRLFISDKESPALFLIDCGADISVIPSTHTEKRNSNKLEFIAAKGTRIETCDQKLLHLNIGLRRTFNWIFVIGDVNRPIIGTDFLSHFKLLIDSKNHCLIHGKTSLTTKSSPRVEIKSQISRI</sequence>
<dbReference type="SUPFAM" id="SSF50630">
    <property type="entry name" value="Acid proteases"/>
    <property type="match status" value="1"/>
</dbReference>
<keyword evidence="3" id="KW-0548">Nucleotidyltransferase</keyword>
<protein>
    <submittedName>
        <fullName evidence="3">Galactose-1-phosphate uridylyltransferase</fullName>
    </submittedName>
</protein>
<dbReference type="EMBL" id="BMAW01122873">
    <property type="protein sequence ID" value="GFU00836.1"/>
    <property type="molecule type" value="Genomic_DNA"/>
</dbReference>
<evidence type="ECO:0000259" key="2">
    <source>
        <dbReference type="PROSITE" id="PS50175"/>
    </source>
</evidence>
<dbReference type="OrthoDB" id="6500668at2759"/>
<feature type="domain" description="Peptidase A2" evidence="2">
    <location>
        <begin position="20"/>
        <end position="92"/>
    </location>
</feature>
<dbReference type="InterPro" id="IPR018061">
    <property type="entry name" value="Retropepsins"/>
</dbReference>
<dbReference type="Proteomes" id="UP000887013">
    <property type="component" value="Unassembled WGS sequence"/>
</dbReference>